<dbReference type="InterPro" id="IPR003615">
    <property type="entry name" value="HNH_nuc"/>
</dbReference>
<dbReference type="Proteomes" id="UP001142317">
    <property type="component" value="Unassembled WGS sequence"/>
</dbReference>
<keyword evidence="4" id="KW-1185">Reference proteome</keyword>
<dbReference type="Gene3D" id="1.10.30.50">
    <property type="match status" value="1"/>
</dbReference>
<sequence length="515" mass="54405">MSSSAGFGSDADAAALAALVTDAEGAVDVVRAGQIREVRVLAAAGRLAQQQAAGASERVKSHEMALRGIAAELAGVFAATDRTLQRRIDEALDLVENYPATMDAWEAGRISRGHVRVIQDTGCVVPAEARGQFERAAIERCEGETPNRVRDALVHLAERLHPRSFSERHEEAAAQRCVRVQPGPDGMSDLIATLPTVIAEGVVDRLTRQAREIINARPHAEAAEAAEAATDPAVDPTKVADTDAAGSAGDASDRSADSHGSSFAADTRTVDQVRADVFADLLLAGAPSLDPTADGDGNGALGAIRAKVQVVVSALTLTGEDDGSADLVGRSPIDAATARELAGDNTTWDRLLTHPVTGTVLECDAYQPTAAMRRLLRARDRHCRFPGCRQPAVRCEIDHTHAASDGGPTHVGNLAHLCKRHHDVKHHTRWRVKQLAGGLLVWTSPAGRVYREDAPPPLVAFTTADPPPGRSLDDGEARAPGAPPRSGSTRSLAEPWPGMVTARPPSASRDDQPPF</sequence>
<comment type="caution">
    <text evidence="3">The sequence shown here is derived from an EMBL/GenBank/DDBJ whole genome shotgun (WGS) entry which is preliminary data.</text>
</comment>
<reference evidence="3" key="2">
    <citation type="submission" date="2023-01" db="EMBL/GenBank/DDBJ databases">
        <authorList>
            <person name="Sun Q."/>
            <person name="Evtushenko L."/>
        </authorList>
    </citation>
    <scope>NUCLEOTIDE SEQUENCE</scope>
    <source>
        <strain evidence="3">VKM Ac-1447</strain>
    </source>
</reference>
<dbReference type="CDD" id="cd00085">
    <property type="entry name" value="HNHc"/>
    <property type="match status" value="1"/>
</dbReference>
<evidence type="ECO:0000259" key="2">
    <source>
        <dbReference type="SMART" id="SM00507"/>
    </source>
</evidence>
<dbReference type="Pfam" id="PF02720">
    <property type="entry name" value="DUF222"/>
    <property type="match status" value="1"/>
</dbReference>
<proteinExistence type="predicted"/>
<dbReference type="AlphaFoldDB" id="A0A9W6HG21"/>
<evidence type="ECO:0000313" key="4">
    <source>
        <dbReference type="Proteomes" id="UP001142317"/>
    </source>
</evidence>
<reference evidence="3" key="1">
    <citation type="journal article" date="2014" name="Int. J. Syst. Evol. Microbiol.">
        <title>Complete genome sequence of Corynebacterium casei LMG S-19264T (=DSM 44701T), isolated from a smear-ripened cheese.</title>
        <authorList>
            <consortium name="US DOE Joint Genome Institute (JGI-PGF)"/>
            <person name="Walter F."/>
            <person name="Albersmeier A."/>
            <person name="Kalinowski J."/>
            <person name="Ruckert C."/>
        </authorList>
    </citation>
    <scope>NUCLEOTIDE SEQUENCE</scope>
    <source>
        <strain evidence="3">VKM Ac-1447</strain>
    </source>
</reference>
<dbReference type="RefSeq" id="WP_210004103.1">
    <property type="nucleotide sequence ID" value="NZ_BSEO01000001.1"/>
</dbReference>
<protein>
    <recommendedName>
        <fullName evidence="2">HNH nuclease domain-containing protein</fullName>
    </recommendedName>
</protein>
<evidence type="ECO:0000256" key="1">
    <source>
        <dbReference type="SAM" id="MobiDB-lite"/>
    </source>
</evidence>
<name>A0A9W6HG21_9MICO</name>
<accession>A0A9W6HG21</accession>
<dbReference type="InterPro" id="IPR003870">
    <property type="entry name" value="DUF222"/>
</dbReference>
<feature type="region of interest" description="Disordered" evidence="1">
    <location>
        <begin position="218"/>
        <end position="263"/>
    </location>
</feature>
<feature type="domain" description="HNH nuclease" evidence="2">
    <location>
        <begin position="371"/>
        <end position="423"/>
    </location>
</feature>
<dbReference type="SMART" id="SM00507">
    <property type="entry name" value="HNHc"/>
    <property type="match status" value="1"/>
</dbReference>
<feature type="region of interest" description="Disordered" evidence="1">
    <location>
        <begin position="452"/>
        <end position="515"/>
    </location>
</feature>
<dbReference type="EMBL" id="BSEO01000001">
    <property type="protein sequence ID" value="GLJ79404.1"/>
    <property type="molecule type" value="Genomic_DNA"/>
</dbReference>
<gene>
    <name evidence="3" type="ORF">GCM10017586_10860</name>
</gene>
<organism evidence="3 4">
    <name type="scientific">Microbacterium imperiale</name>
    <dbReference type="NCBI Taxonomy" id="33884"/>
    <lineage>
        <taxon>Bacteria</taxon>
        <taxon>Bacillati</taxon>
        <taxon>Actinomycetota</taxon>
        <taxon>Actinomycetes</taxon>
        <taxon>Micrococcales</taxon>
        <taxon>Microbacteriaceae</taxon>
        <taxon>Microbacterium</taxon>
    </lineage>
</organism>
<evidence type="ECO:0000313" key="3">
    <source>
        <dbReference type="EMBL" id="GLJ79404.1"/>
    </source>
</evidence>